<organism evidence="1 2">
    <name type="scientific">Aliivibrio wodanis</name>
    <dbReference type="NCBI Taxonomy" id="80852"/>
    <lineage>
        <taxon>Bacteria</taxon>
        <taxon>Pseudomonadati</taxon>
        <taxon>Pseudomonadota</taxon>
        <taxon>Gammaproteobacteria</taxon>
        <taxon>Vibrionales</taxon>
        <taxon>Vibrionaceae</taxon>
        <taxon>Aliivibrio</taxon>
    </lineage>
</organism>
<dbReference type="GeneID" id="28543614"/>
<dbReference type="PATRIC" id="fig|80852.17.peg.4206"/>
<proteinExistence type="predicted"/>
<keyword evidence="1" id="KW-0614">Plasmid</keyword>
<evidence type="ECO:0008006" key="3">
    <source>
        <dbReference type="Google" id="ProtNLM"/>
    </source>
</evidence>
<gene>
    <name evidence="1" type="ORF">AWOD_p920_43</name>
</gene>
<evidence type="ECO:0000313" key="1">
    <source>
        <dbReference type="EMBL" id="CED57969.1"/>
    </source>
</evidence>
<dbReference type="HOGENOM" id="CLU_162353_1_0_6"/>
<dbReference type="OrthoDB" id="5522207at2"/>
<dbReference type="EMBL" id="LN554848">
    <property type="protein sequence ID" value="CED57969.1"/>
    <property type="molecule type" value="Genomic_DNA"/>
</dbReference>
<accession>A0A090IE80</accession>
<dbReference type="AlphaFoldDB" id="A0A090IE80"/>
<evidence type="ECO:0000313" key="2">
    <source>
        <dbReference type="Proteomes" id="UP000032427"/>
    </source>
</evidence>
<geneLocation type="plasmid" evidence="1 2">
    <name>pAWOD920</name>
</geneLocation>
<sequence>MTDICQEVIKPTPFRLGRIVITRGIDELVNGVHEKLIPFLDRHRSCDWGSTCEEDSALNNEGTHDGGRIMSEYHYDDIKIWIITESDRSATTFLLPSEY</sequence>
<dbReference type="KEGG" id="awd:AWOD_p920_43"/>
<protein>
    <recommendedName>
        <fullName evidence="3">Type I restriction endonuclease subunit M</fullName>
    </recommendedName>
</protein>
<name>A0A090IE80_9GAMM</name>
<keyword evidence="2" id="KW-1185">Reference proteome</keyword>
<dbReference type="Proteomes" id="UP000032427">
    <property type="component" value="Plasmid pAWOD920"/>
</dbReference>
<reference evidence="2" key="1">
    <citation type="submission" date="2014-09" db="EMBL/GenBank/DDBJ databases">
        <authorList>
            <person name="Hjerde E."/>
        </authorList>
    </citation>
    <scope>NUCLEOTIDE SEQUENCE [LARGE SCALE GENOMIC DNA]</scope>
    <source>
        <strain evidence="2">06/09/139</strain>
        <plasmid evidence="2">pAWOD920</plasmid>
    </source>
</reference>